<dbReference type="Proteomes" id="UP000293952">
    <property type="component" value="Unassembled WGS sequence"/>
</dbReference>
<keyword evidence="1" id="KW-0732">Signal</keyword>
<proteinExistence type="predicted"/>
<dbReference type="RefSeq" id="WP_130091926.1">
    <property type="nucleotide sequence ID" value="NZ_SETE01000001.1"/>
</dbReference>
<feature type="signal peptide" evidence="1">
    <location>
        <begin position="1"/>
        <end position="20"/>
    </location>
</feature>
<accession>A0A4Q4KSC2</accession>
<sequence length="522" mass="59374">MKLTQLTLISFLFLSSLAWTQEILIPTSSAVKDKAMFADSSKRVVGNGFFPVSYTEANLKIPQKDTTRNWVMRKIFSEHFIQKSDKNFFLAVDPLVNMSVGKEQLQGAPDLLFQNTRGAQAFGQIKDKFSFYTAFYENQARFVKYQNNYFVDRGELYPKNPNGYASQNAVIPGGGRTKPFDVNGFDYASSVSYVRLTPNDKLAIQFGNAPRFYGWGYRSMLLSDNSHNYTNLSVDWEIIKGLTYTFMRGKQLNLIRKVYTNMVEAPYERKGIGVHYLSYSPVPSLVIGLFESTVYLRDEAITNQRVNPYFYQPIIGINTAANGMESADMKNLFGLNLAWKFHSQHMLYAQGVMDDISNKEYGLQLGYRTGNTFNVENLNFQLEANVATSNLYAANNQRMAYTHFNLPLAHTLGNGFKEFIIRVNYLFKGIFIDGKVVYYEANQPMNDKSRLFDSKSSISIQNDTKVVNTNIELGYEFNPATHLRMFVNLNYRTSVSSLGGDVDYGSVSIGIRSALSNQYFDF</sequence>
<gene>
    <name evidence="2" type="ORF">ERX46_00805</name>
</gene>
<name>A0A4Q4KSC2_9FLAO</name>
<feature type="chain" id="PRO_5020262117" description="Gliding motility protein RemB" evidence="1">
    <location>
        <begin position="21"/>
        <end position="522"/>
    </location>
</feature>
<comment type="caution">
    <text evidence="2">The sequence shown here is derived from an EMBL/GenBank/DDBJ whole genome shotgun (WGS) entry which is preliminary data.</text>
</comment>
<evidence type="ECO:0000313" key="2">
    <source>
        <dbReference type="EMBL" id="RYM35559.1"/>
    </source>
</evidence>
<reference evidence="2 3" key="1">
    <citation type="submission" date="2019-02" db="EMBL/GenBank/DDBJ databases">
        <title>Genome sequence of the sea-ice species Brumimicrobium glaciale.</title>
        <authorList>
            <person name="Bowman J.P."/>
        </authorList>
    </citation>
    <scope>NUCLEOTIDE SEQUENCE [LARGE SCALE GENOMIC DNA]</scope>
    <source>
        <strain evidence="2 3">IC156</strain>
    </source>
</reference>
<evidence type="ECO:0000256" key="1">
    <source>
        <dbReference type="SAM" id="SignalP"/>
    </source>
</evidence>
<evidence type="ECO:0008006" key="4">
    <source>
        <dbReference type="Google" id="ProtNLM"/>
    </source>
</evidence>
<organism evidence="2 3">
    <name type="scientific">Brumimicrobium glaciale</name>
    <dbReference type="NCBI Taxonomy" id="200475"/>
    <lineage>
        <taxon>Bacteria</taxon>
        <taxon>Pseudomonadati</taxon>
        <taxon>Bacteroidota</taxon>
        <taxon>Flavobacteriia</taxon>
        <taxon>Flavobacteriales</taxon>
        <taxon>Crocinitomicaceae</taxon>
        <taxon>Brumimicrobium</taxon>
    </lineage>
</organism>
<dbReference type="AlphaFoldDB" id="A0A4Q4KSC2"/>
<keyword evidence="3" id="KW-1185">Reference proteome</keyword>
<dbReference type="Gene3D" id="2.40.160.130">
    <property type="entry name" value="Capsule assembly protein Wzi"/>
    <property type="match status" value="1"/>
</dbReference>
<evidence type="ECO:0000313" key="3">
    <source>
        <dbReference type="Proteomes" id="UP000293952"/>
    </source>
</evidence>
<protein>
    <recommendedName>
        <fullName evidence="4">Gliding motility protein RemB</fullName>
    </recommendedName>
</protein>
<dbReference type="EMBL" id="SETE01000001">
    <property type="protein sequence ID" value="RYM35559.1"/>
    <property type="molecule type" value="Genomic_DNA"/>
</dbReference>
<dbReference type="OrthoDB" id="9808260at2"/>
<dbReference type="InterPro" id="IPR038636">
    <property type="entry name" value="Wzi_sf"/>
</dbReference>